<gene>
    <name evidence="1" type="ORF">K3G42_003222</name>
</gene>
<evidence type="ECO:0000313" key="1">
    <source>
        <dbReference type="EMBL" id="KAH8001247.1"/>
    </source>
</evidence>
<proteinExistence type="predicted"/>
<organism evidence="1 2">
    <name type="scientific">Sphaerodactylus townsendi</name>
    <dbReference type="NCBI Taxonomy" id="933632"/>
    <lineage>
        <taxon>Eukaryota</taxon>
        <taxon>Metazoa</taxon>
        <taxon>Chordata</taxon>
        <taxon>Craniata</taxon>
        <taxon>Vertebrata</taxon>
        <taxon>Euteleostomi</taxon>
        <taxon>Lepidosauria</taxon>
        <taxon>Squamata</taxon>
        <taxon>Bifurcata</taxon>
        <taxon>Gekkota</taxon>
        <taxon>Sphaerodactylidae</taxon>
        <taxon>Sphaerodactylus</taxon>
    </lineage>
</organism>
<evidence type="ECO:0000313" key="2">
    <source>
        <dbReference type="Proteomes" id="UP000827872"/>
    </source>
</evidence>
<name>A0ACB8F7K8_9SAUR</name>
<dbReference type="Proteomes" id="UP000827872">
    <property type="component" value="Linkage Group LG08"/>
</dbReference>
<reference evidence="1" key="1">
    <citation type="submission" date="2021-08" db="EMBL/GenBank/DDBJ databases">
        <title>The first chromosome-level gecko genome reveals the dynamic sex chromosomes of Neotropical dwarf geckos (Sphaerodactylidae: Sphaerodactylus).</title>
        <authorList>
            <person name="Pinto B.J."/>
            <person name="Keating S.E."/>
            <person name="Gamble T."/>
        </authorList>
    </citation>
    <scope>NUCLEOTIDE SEQUENCE</scope>
    <source>
        <strain evidence="1">TG3544</strain>
    </source>
</reference>
<sequence>MKMFLLPHRYGHVLCGFIAGEEAEFMETLTDAEVLTALTQMLQRITGNPQLAPPKKMLRSRWHSEPLTRGSYSYVAVGSSGDDIDVLARPLPEEASDPTPPQVLFAGEATHRTFYSTTHGALLSGWREADRLIRLYESSESQQCSSRL</sequence>
<comment type="caution">
    <text evidence="1">The sequence shown here is derived from an EMBL/GenBank/DDBJ whole genome shotgun (WGS) entry which is preliminary data.</text>
</comment>
<keyword evidence="2" id="KW-1185">Reference proteome</keyword>
<dbReference type="EMBL" id="CM037621">
    <property type="protein sequence ID" value="KAH8001247.1"/>
    <property type="molecule type" value="Genomic_DNA"/>
</dbReference>
<protein>
    <submittedName>
        <fullName evidence="1">Uncharacterized protein</fullName>
    </submittedName>
</protein>
<accession>A0ACB8F7K8</accession>